<keyword evidence="2" id="KW-0472">Membrane</keyword>
<organism evidence="4 5">
    <name type="scientific">Microdochium trichocladiopsis</name>
    <dbReference type="NCBI Taxonomy" id="1682393"/>
    <lineage>
        <taxon>Eukaryota</taxon>
        <taxon>Fungi</taxon>
        <taxon>Dikarya</taxon>
        <taxon>Ascomycota</taxon>
        <taxon>Pezizomycotina</taxon>
        <taxon>Sordariomycetes</taxon>
        <taxon>Xylariomycetidae</taxon>
        <taxon>Xylariales</taxon>
        <taxon>Microdochiaceae</taxon>
        <taxon>Microdochium</taxon>
    </lineage>
</organism>
<comment type="caution">
    <text evidence="4">The sequence shown here is derived from an EMBL/GenBank/DDBJ whole genome shotgun (WGS) entry which is preliminary data.</text>
</comment>
<protein>
    <recommendedName>
        <fullName evidence="3">Fumarylacetoacetase-like C-terminal domain-containing protein</fullName>
    </recommendedName>
</protein>
<proteinExistence type="inferred from homology"/>
<dbReference type="PANTHER" id="PTHR43211">
    <property type="entry name" value="FUMARYLACETOACETATE HYDROLASE"/>
    <property type="match status" value="1"/>
</dbReference>
<keyword evidence="2" id="KW-0812">Transmembrane</keyword>
<sequence>MKYHRVDGKVVRLDEPTDPSRSLNLGTDMEADDTHAAAITLLAVLEANPPDADDPLKRNLPFQPRSYRDFMLFESHYYGVAMGMSRAYLFPAYLAARAFVFLTGGLLRFPPFRPPKLWHSQAIFYQSNHLAFYADGAAIHYPRDCTYLDVELELGVVLGGKGLYNAASPDEALAAVAGFCVFNDFSARNLQMAEMSSGFGPQHSKGFANSISAAVVSADEVLHRYRLGVTINGQAVARPRPDNWQFSLGEALMQLSRGTRLYPGEFFGSGTFPGGAGIEWSRFEVKVGDTVRLEIEGIGSVTNTIVAEEVVV</sequence>
<name>A0A9P8Y4N7_9PEZI</name>
<comment type="similarity">
    <text evidence="1">Belongs to the FAH family.</text>
</comment>
<dbReference type="InterPro" id="IPR011234">
    <property type="entry name" value="Fumarylacetoacetase-like_C"/>
</dbReference>
<dbReference type="RefSeq" id="XP_046011558.1">
    <property type="nucleotide sequence ID" value="XM_046156863.1"/>
</dbReference>
<accession>A0A9P8Y4N7</accession>
<dbReference type="Pfam" id="PF01557">
    <property type="entry name" value="FAA_hydrolase"/>
    <property type="match status" value="1"/>
</dbReference>
<evidence type="ECO:0000313" key="5">
    <source>
        <dbReference type="Proteomes" id="UP000756346"/>
    </source>
</evidence>
<evidence type="ECO:0000256" key="2">
    <source>
        <dbReference type="SAM" id="Phobius"/>
    </source>
</evidence>
<dbReference type="PANTHER" id="PTHR43211:SF1">
    <property type="entry name" value="BLL6422 PROTEIN"/>
    <property type="match status" value="1"/>
</dbReference>
<gene>
    <name evidence="4" type="ORF">B0I36DRAFT_350178</name>
</gene>
<dbReference type="EMBL" id="JAGTJQ010000006">
    <property type="protein sequence ID" value="KAH7029270.1"/>
    <property type="molecule type" value="Genomic_DNA"/>
</dbReference>
<evidence type="ECO:0000256" key="1">
    <source>
        <dbReference type="ARBA" id="ARBA00010211"/>
    </source>
</evidence>
<feature type="transmembrane region" description="Helical" evidence="2">
    <location>
        <begin position="87"/>
        <end position="107"/>
    </location>
</feature>
<feature type="domain" description="Fumarylacetoacetase-like C-terminal" evidence="3">
    <location>
        <begin position="118"/>
        <end position="306"/>
    </location>
</feature>
<dbReference type="Proteomes" id="UP000756346">
    <property type="component" value="Unassembled WGS sequence"/>
</dbReference>
<dbReference type="Gene3D" id="3.90.850.10">
    <property type="entry name" value="Fumarylacetoacetase-like, C-terminal domain"/>
    <property type="match status" value="1"/>
</dbReference>
<evidence type="ECO:0000313" key="4">
    <source>
        <dbReference type="EMBL" id="KAH7029270.1"/>
    </source>
</evidence>
<reference evidence="4" key="1">
    <citation type="journal article" date="2021" name="Nat. Commun.">
        <title>Genetic determinants of endophytism in the Arabidopsis root mycobiome.</title>
        <authorList>
            <person name="Mesny F."/>
            <person name="Miyauchi S."/>
            <person name="Thiergart T."/>
            <person name="Pickel B."/>
            <person name="Atanasova L."/>
            <person name="Karlsson M."/>
            <person name="Huettel B."/>
            <person name="Barry K.W."/>
            <person name="Haridas S."/>
            <person name="Chen C."/>
            <person name="Bauer D."/>
            <person name="Andreopoulos W."/>
            <person name="Pangilinan J."/>
            <person name="LaButti K."/>
            <person name="Riley R."/>
            <person name="Lipzen A."/>
            <person name="Clum A."/>
            <person name="Drula E."/>
            <person name="Henrissat B."/>
            <person name="Kohler A."/>
            <person name="Grigoriev I.V."/>
            <person name="Martin F.M."/>
            <person name="Hacquard S."/>
        </authorList>
    </citation>
    <scope>NUCLEOTIDE SEQUENCE</scope>
    <source>
        <strain evidence="4">MPI-CAGE-CH-0230</strain>
    </source>
</reference>
<dbReference type="OrthoDB" id="411064at2759"/>
<dbReference type="InterPro" id="IPR036663">
    <property type="entry name" value="Fumarylacetoacetase_C_sf"/>
</dbReference>
<dbReference type="GeneID" id="70186409"/>
<keyword evidence="2" id="KW-1133">Transmembrane helix</keyword>
<dbReference type="AlphaFoldDB" id="A0A9P8Y4N7"/>
<dbReference type="GO" id="GO:0003824">
    <property type="term" value="F:catalytic activity"/>
    <property type="evidence" value="ECO:0007669"/>
    <property type="project" value="InterPro"/>
</dbReference>
<dbReference type="SUPFAM" id="SSF56529">
    <property type="entry name" value="FAH"/>
    <property type="match status" value="1"/>
</dbReference>
<evidence type="ECO:0000259" key="3">
    <source>
        <dbReference type="Pfam" id="PF01557"/>
    </source>
</evidence>
<keyword evidence="5" id="KW-1185">Reference proteome</keyword>